<accession>A0A495W3H2</accession>
<dbReference type="GO" id="GO:0000155">
    <property type="term" value="F:phosphorelay sensor kinase activity"/>
    <property type="evidence" value="ECO:0007669"/>
    <property type="project" value="InterPro"/>
</dbReference>
<dbReference type="PANTHER" id="PTHR24421:SF62">
    <property type="entry name" value="SENSORY TRANSDUCTION HISTIDINE KINASE"/>
    <property type="match status" value="1"/>
</dbReference>
<keyword evidence="3" id="KW-0902">Two-component regulatory system</keyword>
<proteinExistence type="predicted"/>
<keyword evidence="4" id="KW-0812">Transmembrane</keyword>
<dbReference type="InterPro" id="IPR011712">
    <property type="entry name" value="Sig_transdc_His_kin_sub3_dim/P"/>
</dbReference>
<keyword evidence="8" id="KW-1185">Reference proteome</keyword>
<feature type="domain" description="Histidine kinase/HSP90-like ATPase" evidence="5">
    <location>
        <begin position="330"/>
        <end position="416"/>
    </location>
</feature>
<feature type="domain" description="Signal transduction histidine kinase subgroup 3 dimerisation and phosphoacceptor" evidence="6">
    <location>
        <begin position="222"/>
        <end position="289"/>
    </location>
</feature>
<evidence type="ECO:0000256" key="4">
    <source>
        <dbReference type="SAM" id="Phobius"/>
    </source>
</evidence>
<protein>
    <submittedName>
        <fullName evidence="7">Signal transduction histidine kinase</fullName>
    </submittedName>
</protein>
<dbReference type="PIRSF" id="PIRSF037434">
    <property type="entry name" value="STHK_ChrS"/>
    <property type="match status" value="1"/>
</dbReference>
<dbReference type="AlphaFoldDB" id="A0A495W3H2"/>
<dbReference type="CDD" id="cd16917">
    <property type="entry name" value="HATPase_UhpB-NarQ-NarX-like"/>
    <property type="match status" value="1"/>
</dbReference>
<dbReference type="InterPro" id="IPR036890">
    <property type="entry name" value="HATPase_C_sf"/>
</dbReference>
<feature type="transmembrane region" description="Helical" evidence="4">
    <location>
        <begin position="44"/>
        <end position="64"/>
    </location>
</feature>
<feature type="transmembrane region" description="Helical" evidence="4">
    <location>
        <begin position="134"/>
        <end position="157"/>
    </location>
</feature>
<keyword evidence="1" id="KW-0808">Transferase</keyword>
<evidence type="ECO:0000259" key="6">
    <source>
        <dbReference type="Pfam" id="PF07730"/>
    </source>
</evidence>
<feature type="transmembrane region" description="Helical" evidence="4">
    <location>
        <begin position="169"/>
        <end position="187"/>
    </location>
</feature>
<dbReference type="GO" id="GO:0046983">
    <property type="term" value="F:protein dimerization activity"/>
    <property type="evidence" value="ECO:0007669"/>
    <property type="project" value="InterPro"/>
</dbReference>
<evidence type="ECO:0000259" key="5">
    <source>
        <dbReference type="Pfam" id="PF02518"/>
    </source>
</evidence>
<name>A0A495W3H2_9PSEU</name>
<dbReference type="OrthoDB" id="144293at2"/>
<evidence type="ECO:0000256" key="3">
    <source>
        <dbReference type="ARBA" id="ARBA00023012"/>
    </source>
</evidence>
<dbReference type="Pfam" id="PF02518">
    <property type="entry name" value="HATPase_c"/>
    <property type="match status" value="1"/>
</dbReference>
<sequence length="417" mass="44927">MPHPFGYWHRARRSGHSNRVGDLGIGHFVVRGERYWRGVRFHDVYVVVETLMTAALVVSVKPPVESTRTVGAVVLLALIAVAYFALGRREMVSPAKTRRGALYIALVYACYFGAVSLSLMALLVLLMLWPQMFILLRLPWAVLLSAVAFLSPFTVTLAASEEVLAVQDFVGFAVVSIALLLSGWWAGRVVDQSTERARLIEQLRVSRAETARLAHQAGISAERERLAADIHDTLAQGFAGVITLIQAATATRKRDPQRADRSLDLAVRTARENLMETRALIAALTPGALAGGSLADAVGTLVAHTGEALGIAAHYRVHGTPRRLRPALEVAVLRVAQEALNNVRKHARATALTVDLRFGDREVGLTVADDGVGFDPADARDGFGLGGMCSRVQQVGGAFRVTSAPSLGATIHLEVPT</sequence>
<dbReference type="GO" id="GO:0016020">
    <property type="term" value="C:membrane"/>
    <property type="evidence" value="ECO:0007669"/>
    <property type="project" value="InterPro"/>
</dbReference>
<dbReference type="Gene3D" id="1.20.5.1930">
    <property type="match status" value="1"/>
</dbReference>
<keyword evidence="2 7" id="KW-0418">Kinase</keyword>
<keyword evidence="4" id="KW-0472">Membrane</keyword>
<comment type="caution">
    <text evidence="7">The sequence shown here is derived from an EMBL/GenBank/DDBJ whole genome shotgun (WGS) entry which is preliminary data.</text>
</comment>
<evidence type="ECO:0000313" key="7">
    <source>
        <dbReference type="EMBL" id="RKT55233.1"/>
    </source>
</evidence>
<evidence type="ECO:0000256" key="1">
    <source>
        <dbReference type="ARBA" id="ARBA00022679"/>
    </source>
</evidence>
<evidence type="ECO:0000313" key="8">
    <source>
        <dbReference type="Proteomes" id="UP000282084"/>
    </source>
</evidence>
<keyword evidence="4" id="KW-1133">Transmembrane helix</keyword>
<dbReference type="InterPro" id="IPR050482">
    <property type="entry name" value="Sensor_HK_TwoCompSys"/>
</dbReference>
<evidence type="ECO:0000256" key="2">
    <source>
        <dbReference type="ARBA" id="ARBA00022777"/>
    </source>
</evidence>
<organism evidence="7 8">
    <name type="scientific">Saccharothrix australiensis</name>
    <dbReference type="NCBI Taxonomy" id="2072"/>
    <lineage>
        <taxon>Bacteria</taxon>
        <taxon>Bacillati</taxon>
        <taxon>Actinomycetota</taxon>
        <taxon>Actinomycetes</taxon>
        <taxon>Pseudonocardiales</taxon>
        <taxon>Pseudonocardiaceae</taxon>
        <taxon>Saccharothrix</taxon>
    </lineage>
</organism>
<feature type="transmembrane region" description="Helical" evidence="4">
    <location>
        <begin position="100"/>
        <end position="128"/>
    </location>
</feature>
<dbReference type="Proteomes" id="UP000282084">
    <property type="component" value="Unassembled WGS sequence"/>
</dbReference>
<dbReference type="Gene3D" id="3.30.565.10">
    <property type="entry name" value="Histidine kinase-like ATPase, C-terminal domain"/>
    <property type="match status" value="1"/>
</dbReference>
<dbReference type="PANTHER" id="PTHR24421">
    <property type="entry name" value="NITRATE/NITRITE SENSOR PROTEIN NARX-RELATED"/>
    <property type="match status" value="1"/>
</dbReference>
<dbReference type="SUPFAM" id="SSF55874">
    <property type="entry name" value="ATPase domain of HSP90 chaperone/DNA topoisomerase II/histidine kinase"/>
    <property type="match status" value="1"/>
</dbReference>
<feature type="transmembrane region" description="Helical" evidence="4">
    <location>
        <begin position="70"/>
        <end position="88"/>
    </location>
</feature>
<dbReference type="EMBL" id="RBXO01000001">
    <property type="protein sequence ID" value="RKT55233.1"/>
    <property type="molecule type" value="Genomic_DNA"/>
</dbReference>
<dbReference type="InterPro" id="IPR017205">
    <property type="entry name" value="Sig_transdc_His_kinase_ChrS"/>
</dbReference>
<gene>
    <name evidence="7" type="ORF">C8E97_3891</name>
</gene>
<reference evidence="7 8" key="1">
    <citation type="submission" date="2018-10" db="EMBL/GenBank/DDBJ databases">
        <title>Sequencing the genomes of 1000 actinobacteria strains.</title>
        <authorList>
            <person name="Klenk H.-P."/>
        </authorList>
    </citation>
    <scope>NUCLEOTIDE SEQUENCE [LARGE SCALE GENOMIC DNA]</scope>
    <source>
        <strain evidence="7 8">DSM 43800</strain>
    </source>
</reference>
<dbReference type="InterPro" id="IPR003594">
    <property type="entry name" value="HATPase_dom"/>
</dbReference>
<dbReference type="Pfam" id="PF07730">
    <property type="entry name" value="HisKA_3"/>
    <property type="match status" value="1"/>
</dbReference>